<keyword evidence="3" id="KW-1185">Reference proteome</keyword>
<evidence type="ECO:0000313" key="2">
    <source>
        <dbReference type="EMBL" id="ANE82111.1"/>
    </source>
</evidence>
<dbReference type="PROSITE" id="PS51257">
    <property type="entry name" value="PROKAR_LIPOPROTEIN"/>
    <property type="match status" value="1"/>
</dbReference>
<name>A0A172UST2_9MYCO</name>
<evidence type="ECO:0000256" key="1">
    <source>
        <dbReference type="SAM" id="MobiDB-lite"/>
    </source>
</evidence>
<feature type="compositionally biased region" description="Low complexity" evidence="1">
    <location>
        <begin position="42"/>
        <end position="66"/>
    </location>
</feature>
<dbReference type="AlphaFoldDB" id="A0A172UST2"/>
<evidence type="ECO:0000313" key="3">
    <source>
        <dbReference type="Proteomes" id="UP000077143"/>
    </source>
</evidence>
<dbReference type="KEGG" id="madi:A7U43_25180"/>
<dbReference type="STRING" id="1682113.A7U43_25180"/>
<dbReference type="EMBL" id="CP015596">
    <property type="protein sequence ID" value="ANE82111.1"/>
    <property type="molecule type" value="Genomic_DNA"/>
</dbReference>
<gene>
    <name evidence="2" type="ORF">A7U43_25180</name>
</gene>
<reference evidence="2 3" key="1">
    <citation type="submission" date="2016-05" db="EMBL/GenBank/DDBJ databases">
        <title>Complete genome sequence of a phthalic acid esters degrading Mycobacterium sp. YC-RL4.</title>
        <authorList>
            <person name="Ren L."/>
            <person name="Fan S."/>
            <person name="Ruth N."/>
            <person name="Jia Y."/>
            <person name="Wang J."/>
            <person name="Qiao C."/>
        </authorList>
    </citation>
    <scope>NUCLEOTIDE SEQUENCE [LARGE SCALE GENOMIC DNA]</scope>
    <source>
        <strain evidence="2 3">YC-RL4</strain>
    </source>
</reference>
<evidence type="ECO:0008006" key="4">
    <source>
        <dbReference type="Google" id="ProtNLM"/>
    </source>
</evidence>
<dbReference type="Proteomes" id="UP000077143">
    <property type="component" value="Chromosome"/>
</dbReference>
<accession>A0A172UST2</accession>
<proteinExistence type="predicted"/>
<sequence>MNGGGRTSTAVMLCCAVLTAVSCTKPGQGTPVADSVTAATTATTTETTTARTTAPADPGTATGVTGHPDFGVVPTSTTAVPAGAVTCEPEPRPAVGMVAKVADAKAPVVTVAVPEGWSMQSGAGDIGAEFTGPAGMSATVRIAATTLDPQAAFAEYAEALTAEAAESSLSVLPAELCGYSGQKMLGAVSDTPEGSVEFVDRVVHVWTNTGQYLVSVHTEAPADTDGFDAPAGELTGDFEVRIP</sequence>
<organism evidence="2 3">
    <name type="scientific">Mycobacterium adipatum</name>
    <dbReference type="NCBI Taxonomy" id="1682113"/>
    <lineage>
        <taxon>Bacteria</taxon>
        <taxon>Bacillati</taxon>
        <taxon>Actinomycetota</taxon>
        <taxon>Actinomycetes</taxon>
        <taxon>Mycobacteriales</taxon>
        <taxon>Mycobacteriaceae</taxon>
        <taxon>Mycobacterium</taxon>
    </lineage>
</organism>
<protein>
    <recommendedName>
        <fullName evidence="4">Lipoprotein LpqN</fullName>
    </recommendedName>
</protein>
<feature type="region of interest" description="Disordered" evidence="1">
    <location>
        <begin position="42"/>
        <end position="75"/>
    </location>
</feature>